<name>A0ABP6S9V0_9ACTN</name>
<dbReference type="EMBL" id="BAAAYL010000001">
    <property type="protein sequence ID" value="GAA3371617.1"/>
    <property type="molecule type" value="Genomic_DNA"/>
</dbReference>
<comment type="caution">
    <text evidence="2">The sequence shown here is derived from an EMBL/GenBank/DDBJ whole genome shotgun (WGS) entry which is preliminary data.</text>
</comment>
<dbReference type="RefSeq" id="WP_345036231.1">
    <property type="nucleotide sequence ID" value="NZ_BAAAYL010000001.1"/>
</dbReference>
<dbReference type="Proteomes" id="UP001499990">
    <property type="component" value="Unassembled WGS sequence"/>
</dbReference>
<reference evidence="3" key="1">
    <citation type="journal article" date="2019" name="Int. J. Syst. Evol. Microbiol.">
        <title>The Global Catalogue of Microorganisms (GCM) 10K type strain sequencing project: providing services to taxonomists for standard genome sequencing and annotation.</title>
        <authorList>
            <consortium name="The Broad Institute Genomics Platform"/>
            <consortium name="The Broad Institute Genome Sequencing Center for Infectious Disease"/>
            <person name="Wu L."/>
            <person name="Ma J."/>
        </authorList>
    </citation>
    <scope>NUCLEOTIDE SEQUENCE [LARGE SCALE GENOMIC DNA]</scope>
    <source>
        <strain evidence="3">JCM 9651</strain>
    </source>
</reference>
<protein>
    <recommendedName>
        <fullName evidence="4">DUF397 domain-containing protein</fullName>
    </recommendedName>
</protein>
<gene>
    <name evidence="2" type="ORF">GCM10020367_23010</name>
</gene>
<proteinExistence type="predicted"/>
<keyword evidence="3" id="KW-1185">Reference proteome</keyword>
<evidence type="ECO:0008006" key="4">
    <source>
        <dbReference type="Google" id="ProtNLM"/>
    </source>
</evidence>
<sequence>MADSRSTTLPCGKEIRGHGGGIHGSASEAFTTRDARHSLAMNASSDWSNINGGVIEAEFCGK</sequence>
<evidence type="ECO:0000313" key="2">
    <source>
        <dbReference type="EMBL" id="GAA3371617.1"/>
    </source>
</evidence>
<dbReference type="Gene3D" id="3.40.710.10">
    <property type="entry name" value="DD-peptidase/beta-lactamase superfamily"/>
    <property type="match status" value="1"/>
</dbReference>
<accession>A0ABP6S9V0</accession>
<evidence type="ECO:0000313" key="3">
    <source>
        <dbReference type="Proteomes" id="UP001499990"/>
    </source>
</evidence>
<evidence type="ECO:0000256" key="1">
    <source>
        <dbReference type="SAM" id="MobiDB-lite"/>
    </source>
</evidence>
<organism evidence="2 3">
    <name type="scientific">Streptomyces sannanensis</name>
    <dbReference type="NCBI Taxonomy" id="285536"/>
    <lineage>
        <taxon>Bacteria</taxon>
        <taxon>Bacillati</taxon>
        <taxon>Actinomycetota</taxon>
        <taxon>Actinomycetes</taxon>
        <taxon>Kitasatosporales</taxon>
        <taxon>Streptomycetaceae</taxon>
        <taxon>Streptomyces</taxon>
    </lineage>
</organism>
<dbReference type="InterPro" id="IPR012338">
    <property type="entry name" value="Beta-lactam/transpept-like"/>
</dbReference>
<feature type="region of interest" description="Disordered" evidence="1">
    <location>
        <begin position="1"/>
        <end position="26"/>
    </location>
</feature>